<sequence>MASIVEHIAQAGLKPEIDALAGPELLEQIGNVLPRYDAMVRDKLQKEAVATSNLADDRQDRLNKTADDPMG</sequence>
<evidence type="ECO:0000256" key="1">
    <source>
        <dbReference type="SAM" id="MobiDB-lite"/>
    </source>
</evidence>
<feature type="compositionally biased region" description="Basic and acidic residues" evidence="1">
    <location>
        <begin position="55"/>
        <end position="71"/>
    </location>
</feature>
<reference evidence="2 3" key="1">
    <citation type="submission" date="2015-09" db="EMBL/GenBank/DDBJ databases">
        <title>Sorangium comparison.</title>
        <authorList>
            <person name="Zaburannyi N."/>
            <person name="Bunk B."/>
            <person name="Overmann J."/>
            <person name="Mueller R."/>
        </authorList>
    </citation>
    <scope>NUCLEOTIDE SEQUENCE [LARGE SCALE GENOMIC DNA]</scope>
    <source>
        <strain evidence="2 3">So ceGT47</strain>
    </source>
</reference>
<feature type="region of interest" description="Disordered" evidence="1">
    <location>
        <begin position="49"/>
        <end position="71"/>
    </location>
</feature>
<dbReference type="EMBL" id="CP012670">
    <property type="protein sequence ID" value="AUX24927.1"/>
    <property type="molecule type" value="Genomic_DNA"/>
</dbReference>
<protein>
    <submittedName>
        <fullName evidence="2">Uncharacterized protein</fullName>
    </submittedName>
</protein>
<evidence type="ECO:0000313" key="2">
    <source>
        <dbReference type="EMBL" id="AUX24927.1"/>
    </source>
</evidence>
<proteinExistence type="predicted"/>
<organism evidence="2 3">
    <name type="scientific">Sorangium cellulosum</name>
    <name type="common">Polyangium cellulosum</name>
    <dbReference type="NCBI Taxonomy" id="56"/>
    <lineage>
        <taxon>Bacteria</taxon>
        <taxon>Pseudomonadati</taxon>
        <taxon>Myxococcota</taxon>
        <taxon>Polyangia</taxon>
        <taxon>Polyangiales</taxon>
        <taxon>Polyangiaceae</taxon>
        <taxon>Sorangium</taxon>
    </lineage>
</organism>
<name>A0A4P2Q638_SORCE</name>
<dbReference type="Proteomes" id="UP000295781">
    <property type="component" value="Chromosome"/>
</dbReference>
<evidence type="ECO:0000313" key="3">
    <source>
        <dbReference type="Proteomes" id="UP000295781"/>
    </source>
</evidence>
<dbReference type="AlphaFoldDB" id="A0A4P2Q638"/>
<accession>A0A4P2Q638</accession>
<gene>
    <name evidence="2" type="ORF">SOCEGT47_054680</name>
</gene>